<dbReference type="Pfam" id="PF01243">
    <property type="entry name" value="PNPOx_N"/>
    <property type="match status" value="1"/>
</dbReference>
<evidence type="ECO:0000313" key="3">
    <source>
        <dbReference type="Proteomes" id="UP001301797"/>
    </source>
</evidence>
<dbReference type="SUPFAM" id="SSF50475">
    <property type="entry name" value="FMN-binding split barrel"/>
    <property type="match status" value="1"/>
</dbReference>
<evidence type="ECO:0000313" key="2">
    <source>
        <dbReference type="EMBL" id="WOF16142.1"/>
    </source>
</evidence>
<sequence length="139" mass="15778">MVKLTDEMKEVFLKNMEILHAVPMATASSKGIPNVAPMASVWLKDDDETFWICDNFMVKTLQNLKENPNVALYFWNPETKRCLQVKGNVEIKTEGSEYEEMYKQVKETKPQFPAKSLIVLNSTEVFECTPGSVAGNKVL</sequence>
<dbReference type="EMBL" id="CP043875">
    <property type="protein sequence ID" value="WOF16142.1"/>
    <property type="molecule type" value="Genomic_DNA"/>
</dbReference>
<accession>A0AA97FCS1</accession>
<dbReference type="PANTHER" id="PTHR40660">
    <property type="entry name" value="5'-PHOSPHATE OXIDASE PUTATIVE DOMAIN-CONTAINING PROTEIN-RELATED"/>
    <property type="match status" value="1"/>
</dbReference>
<dbReference type="InterPro" id="IPR012349">
    <property type="entry name" value="Split_barrel_FMN-bd"/>
</dbReference>
<keyword evidence="3" id="KW-1185">Reference proteome</keyword>
<reference evidence="2 3" key="1">
    <citation type="submission" date="2019-09" db="EMBL/GenBank/DDBJ databases">
        <title>The complete genome of Methanoplanus sp. FWC-SCC4.</title>
        <authorList>
            <person name="Chen S.-C."/>
            <person name="Zhou Y.-Z."/>
            <person name="Lai M.-C."/>
        </authorList>
    </citation>
    <scope>NUCLEOTIDE SEQUENCE [LARGE SCALE GENOMIC DNA]</scope>
    <source>
        <strain evidence="2 3">FWC-SCC4</strain>
    </source>
</reference>
<dbReference type="RefSeq" id="WP_317137720.1">
    <property type="nucleotide sequence ID" value="NZ_CP043875.1"/>
</dbReference>
<dbReference type="Proteomes" id="UP001301797">
    <property type="component" value="Chromosome"/>
</dbReference>
<gene>
    <name evidence="2" type="ORF">F1737_05190</name>
</gene>
<proteinExistence type="predicted"/>
<feature type="domain" description="Pyridoxamine 5'-phosphate oxidase N-terminal" evidence="1">
    <location>
        <begin position="19"/>
        <end position="126"/>
    </location>
</feature>
<dbReference type="KEGG" id="mefw:F1737_05190"/>
<dbReference type="GeneID" id="85229549"/>
<evidence type="ECO:0000259" key="1">
    <source>
        <dbReference type="Pfam" id="PF01243"/>
    </source>
</evidence>
<dbReference type="InterPro" id="IPR011576">
    <property type="entry name" value="Pyridox_Oxase_N"/>
</dbReference>
<dbReference type="PANTHER" id="PTHR40660:SF1">
    <property type="entry name" value="5'-PHOSPHATE OXIDASE PUTATIVE DOMAIN-CONTAINING PROTEIN-RELATED"/>
    <property type="match status" value="1"/>
</dbReference>
<name>A0AA97FCS1_9EURY</name>
<dbReference type="AlphaFoldDB" id="A0AA97FCS1"/>
<dbReference type="Gene3D" id="2.30.110.10">
    <property type="entry name" value="Electron Transport, Fmn-binding Protein, Chain A"/>
    <property type="match status" value="1"/>
</dbReference>
<organism evidence="2 3">
    <name type="scientific">Methanochimaera problematica</name>
    <dbReference type="NCBI Taxonomy" id="2609417"/>
    <lineage>
        <taxon>Archaea</taxon>
        <taxon>Methanobacteriati</taxon>
        <taxon>Methanobacteriota</taxon>
        <taxon>Stenosarchaea group</taxon>
        <taxon>Methanomicrobia</taxon>
        <taxon>Methanomicrobiales</taxon>
        <taxon>Methanomicrobiaceae</taxon>
        <taxon>Methanochimaera</taxon>
    </lineage>
</organism>
<protein>
    <submittedName>
        <fullName evidence="2">Pyridoxamine 5-phosphate oxidase</fullName>
    </submittedName>
</protein>